<reference evidence="2 3" key="1">
    <citation type="submission" date="2020-07" db="EMBL/GenBank/DDBJ databases">
        <title>Thermogemmata thermophila gen. nov., sp. nov., a novel moderate thermophilic planctomycete from a Kamchatka hot spring.</title>
        <authorList>
            <person name="Elcheninov A.G."/>
            <person name="Podosokorskaya O.A."/>
            <person name="Kovaleva O.L."/>
            <person name="Novikov A."/>
            <person name="Bonch-Osmolovskaya E.A."/>
            <person name="Toshchakov S.V."/>
            <person name="Kublanov I.V."/>
        </authorList>
    </citation>
    <scope>NUCLEOTIDE SEQUENCE [LARGE SCALE GENOMIC DNA]</scope>
    <source>
        <strain evidence="2 3">2918</strain>
    </source>
</reference>
<sequence>MKSYLLLAATGLLWASFWDSLPSFDWDVAWKVAAITAGVAAVAIVAAIALPFVAIQAGATVLGTAVAVAGISLLIGTGAGIAAGLYWGADEEAKWRKVIEEIKAISNQLDIYFEPAASNSQQAAEFRCTLVIYEETDLKAQKPVCTERQVKIEAADSEEFYRLIDQQLRAWLHKPVLADQDNKSRRVKIYMRPYPGEGVYERLRQLVDNNGIRNCVVERSEQSWTSARPTN</sequence>
<keyword evidence="1" id="KW-0812">Transmembrane</keyword>
<dbReference type="AlphaFoldDB" id="A0A7V9AC38"/>
<accession>A0A7V9AC38</accession>
<feature type="transmembrane region" description="Helical" evidence="1">
    <location>
        <begin position="61"/>
        <end position="87"/>
    </location>
</feature>
<dbReference type="RefSeq" id="WP_194538103.1">
    <property type="nucleotide sequence ID" value="NZ_JACEFB010000007.1"/>
</dbReference>
<evidence type="ECO:0000256" key="1">
    <source>
        <dbReference type="SAM" id="Phobius"/>
    </source>
</evidence>
<name>A0A7V9AC38_9BACT</name>
<dbReference type="EMBL" id="JACEFB010000007">
    <property type="protein sequence ID" value="MBA2226658.1"/>
    <property type="molecule type" value="Genomic_DNA"/>
</dbReference>
<evidence type="ECO:0000313" key="2">
    <source>
        <dbReference type="EMBL" id="MBA2226658.1"/>
    </source>
</evidence>
<gene>
    <name evidence="2" type="ORF">H0921_10845</name>
</gene>
<keyword evidence="1" id="KW-0472">Membrane</keyword>
<organism evidence="2 3">
    <name type="scientific">Thermogemmata fonticola</name>
    <dbReference type="NCBI Taxonomy" id="2755323"/>
    <lineage>
        <taxon>Bacteria</taxon>
        <taxon>Pseudomonadati</taxon>
        <taxon>Planctomycetota</taxon>
        <taxon>Planctomycetia</taxon>
        <taxon>Gemmatales</taxon>
        <taxon>Gemmataceae</taxon>
        <taxon>Thermogemmata</taxon>
    </lineage>
</organism>
<feature type="transmembrane region" description="Helical" evidence="1">
    <location>
        <begin position="32"/>
        <end position="54"/>
    </location>
</feature>
<keyword evidence="1" id="KW-1133">Transmembrane helix</keyword>
<proteinExistence type="predicted"/>
<evidence type="ECO:0000313" key="3">
    <source>
        <dbReference type="Proteomes" id="UP000542342"/>
    </source>
</evidence>
<dbReference type="Proteomes" id="UP000542342">
    <property type="component" value="Unassembled WGS sequence"/>
</dbReference>
<comment type="caution">
    <text evidence="2">The sequence shown here is derived from an EMBL/GenBank/DDBJ whole genome shotgun (WGS) entry which is preliminary data.</text>
</comment>
<protein>
    <submittedName>
        <fullName evidence="2">Uncharacterized protein</fullName>
    </submittedName>
</protein>
<keyword evidence="3" id="KW-1185">Reference proteome</keyword>